<dbReference type="HOGENOM" id="CLU_089574_6_2_6"/>
<dbReference type="KEGG" id="mmt:Metme_2652"/>
<reference evidence="3" key="3">
    <citation type="submission" date="2011-05" db="EMBL/GenBank/DDBJ databases">
        <title>Complete sequence of Methylomonas methanica MC09.</title>
        <authorList>
            <consortium name="US DOE Joint Genome Institute"/>
            <person name="Lucas S."/>
            <person name="Han J."/>
            <person name="Lapidus A."/>
            <person name="Cheng J.-F."/>
            <person name="Goodwin L."/>
            <person name="Pitluck S."/>
            <person name="Peters L."/>
            <person name="Mikhailova N."/>
            <person name="Teshima H."/>
            <person name="Han C."/>
            <person name="Tapia R."/>
            <person name="Land M."/>
            <person name="Hauser L."/>
            <person name="Kyrpides N."/>
            <person name="Ivanova N."/>
            <person name="Pagani I."/>
            <person name="Stein L."/>
            <person name="Woyke T."/>
        </authorList>
    </citation>
    <scope>NUCLEOTIDE SEQUENCE [LARGE SCALE GENOMIC DNA]</scope>
    <source>
        <strain evidence="3">MC09</strain>
    </source>
</reference>
<dbReference type="PANTHER" id="PTHR45431">
    <property type="entry name" value="RHODANESE-LIKE DOMAIN-CONTAINING PROTEIN 15, CHLOROPLASTIC"/>
    <property type="match status" value="1"/>
</dbReference>
<accession>F9ZYD3</accession>
<dbReference type="OrthoDB" id="9791096at2"/>
<dbReference type="PANTHER" id="PTHR45431:SF3">
    <property type="entry name" value="RHODANESE-LIKE DOMAIN-CONTAINING PROTEIN 15, CHLOROPLASTIC"/>
    <property type="match status" value="1"/>
</dbReference>
<sequence length="119" mass="12600">MALTVMDMVTNAKQQINEIDTAAAQEQLQSSLILDVREPAEYAAGHLPGAINIPRGVLEFKIDAAPEFQGKRQASIIVYCQTGGRSALAAHALNQLGYTQAVSMAGGFKAWSESGLPLG</sequence>
<dbReference type="Gene3D" id="3.40.250.10">
    <property type="entry name" value="Rhodanese-like domain"/>
    <property type="match status" value="1"/>
</dbReference>
<reference key="2">
    <citation type="submission" date="2011-05" db="EMBL/GenBank/DDBJ databases">
        <title>Complete genome sequence of the aerobic marine methanotroph Methylomonas methanica MC09.</title>
        <authorList>
            <person name="Boden R."/>
            <person name="Cunliffe M."/>
            <person name="Scanlan J."/>
            <person name="Moussard H."/>
            <person name="Kits K.D."/>
            <person name="Klotz M."/>
            <person name="Jetten M."/>
            <person name="Vuilleumier S."/>
            <person name="Han J."/>
            <person name="Peters L."/>
            <person name="Mikhailova N."/>
            <person name="Teshima H."/>
            <person name="Tapia R."/>
            <person name="Kyrpides N."/>
            <person name="Ivanova N."/>
            <person name="Pagani I."/>
            <person name="Cheng J.-F."/>
            <person name="Goodwin L."/>
            <person name="Han C."/>
            <person name="Hauser L."/>
            <person name="Land M."/>
            <person name="Lapidus A."/>
            <person name="Lucas S."/>
            <person name="Pitluck S."/>
            <person name="Woyke T."/>
            <person name="Stein L.Y."/>
            <person name="Murrell C."/>
        </authorList>
    </citation>
    <scope>NUCLEOTIDE SEQUENCE</scope>
    <source>
        <strain>MC09</strain>
    </source>
</reference>
<dbReference type="InterPro" id="IPR036873">
    <property type="entry name" value="Rhodanese-like_dom_sf"/>
</dbReference>
<dbReference type="Pfam" id="PF00581">
    <property type="entry name" value="Rhodanese"/>
    <property type="match status" value="1"/>
</dbReference>
<organism evidence="2 3">
    <name type="scientific">Methylomonas methanica (strain DSM 25384 / MC09)</name>
    <dbReference type="NCBI Taxonomy" id="857087"/>
    <lineage>
        <taxon>Bacteria</taxon>
        <taxon>Pseudomonadati</taxon>
        <taxon>Pseudomonadota</taxon>
        <taxon>Gammaproteobacteria</taxon>
        <taxon>Methylococcales</taxon>
        <taxon>Methylococcaceae</taxon>
        <taxon>Methylomonas</taxon>
    </lineage>
</organism>
<dbReference type="GO" id="GO:0004792">
    <property type="term" value="F:thiosulfate-cyanide sulfurtransferase activity"/>
    <property type="evidence" value="ECO:0007669"/>
    <property type="project" value="InterPro"/>
</dbReference>
<dbReference type="EMBL" id="CP002738">
    <property type="protein sequence ID" value="AEG01038.1"/>
    <property type="molecule type" value="Genomic_DNA"/>
</dbReference>
<evidence type="ECO:0000313" key="2">
    <source>
        <dbReference type="EMBL" id="AEG01038.1"/>
    </source>
</evidence>
<evidence type="ECO:0000313" key="3">
    <source>
        <dbReference type="Proteomes" id="UP000008888"/>
    </source>
</evidence>
<dbReference type="RefSeq" id="WP_013819274.1">
    <property type="nucleotide sequence ID" value="NC_015572.1"/>
</dbReference>
<gene>
    <name evidence="2" type="ordered locus">Metme_2652</name>
</gene>
<keyword evidence="3" id="KW-1185">Reference proteome</keyword>
<feature type="domain" description="Rhodanese" evidence="1">
    <location>
        <begin position="27"/>
        <end position="119"/>
    </location>
</feature>
<reference evidence="2 3" key="1">
    <citation type="journal article" date="2011" name="J. Bacteriol.">
        <title>Complete Genome Sequence of the Aerobic Marine Methanotroph Methylomonas methanica MC09.</title>
        <authorList>
            <person name="Boden R."/>
            <person name="Cunliffe M."/>
            <person name="Scanlan J."/>
            <person name="Moussard H."/>
            <person name="Kits K.D."/>
            <person name="Klotz M.G."/>
            <person name="Jetten M.S."/>
            <person name="Vuilleumier S."/>
            <person name="Han J."/>
            <person name="Peters L."/>
            <person name="Mikhailova N."/>
            <person name="Teshima H."/>
            <person name="Tapia R."/>
            <person name="Kyrpides N."/>
            <person name="Ivanova N."/>
            <person name="Pagani I."/>
            <person name="Cheng J.F."/>
            <person name="Goodwin L."/>
            <person name="Han C."/>
            <person name="Hauser L."/>
            <person name="Land M.L."/>
            <person name="Lapidus A."/>
            <person name="Lucas S."/>
            <person name="Pitluck S."/>
            <person name="Woyke T."/>
            <person name="Stein L."/>
            <person name="Murrell J.C."/>
        </authorList>
    </citation>
    <scope>NUCLEOTIDE SEQUENCE [LARGE SCALE GENOMIC DNA]</scope>
    <source>
        <strain evidence="2 3">MC09</strain>
    </source>
</reference>
<dbReference type="eggNOG" id="COG0607">
    <property type="taxonomic scope" value="Bacteria"/>
</dbReference>
<dbReference type="SUPFAM" id="SSF52821">
    <property type="entry name" value="Rhodanese/Cell cycle control phosphatase"/>
    <property type="match status" value="1"/>
</dbReference>
<dbReference type="SMART" id="SM00450">
    <property type="entry name" value="RHOD"/>
    <property type="match status" value="1"/>
</dbReference>
<dbReference type="CDD" id="cd00158">
    <property type="entry name" value="RHOD"/>
    <property type="match status" value="1"/>
</dbReference>
<proteinExistence type="predicted"/>
<dbReference type="PROSITE" id="PS00380">
    <property type="entry name" value="RHODANESE_1"/>
    <property type="match status" value="1"/>
</dbReference>
<dbReference type="Proteomes" id="UP000008888">
    <property type="component" value="Chromosome"/>
</dbReference>
<dbReference type="InterPro" id="IPR001763">
    <property type="entry name" value="Rhodanese-like_dom"/>
</dbReference>
<dbReference type="InterPro" id="IPR001307">
    <property type="entry name" value="Thiosulphate_STrfase_CS"/>
</dbReference>
<dbReference type="InterPro" id="IPR052367">
    <property type="entry name" value="Thiosulfate_ST/Rhodanese-like"/>
</dbReference>
<dbReference type="STRING" id="857087.Metme_2652"/>
<dbReference type="AlphaFoldDB" id="F9ZYD3"/>
<name>F9ZYD3_METMM</name>
<protein>
    <submittedName>
        <fullName evidence="2">Rhodanese-like protein</fullName>
    </submittedName>
</protein>
<evidence type="ECO:0000259" key="1">
    <source>
        <dbReference type="PROSITE" id="PS50206"/>
    </source>
</evidence>
<dbReference type="PROSITE" id="PS50206">
    <property type="entry name" value="RHODANESE_3"/>
    <property type="match status" value="1"/>
</dbReference>